<dbReference type="InterPro" id="IPR023365">
    <property type="entry name" value="Sortase_dom-sf"/>
</dbReference>
<dbReference type="SUPFAM" id="SSF63817">
    <property type="entry name" value="Sortase"/>
    <property type="match status" value="1"/>
</dbReference>
<reference evidence="4" key="1">
    <citation type="journal article" date="2013" name="Metab. Eng.">
        <title>Deciphering and engineering of the final step halogenase for improved chlortetracycline biosynthesis in industrial Streptomyces aureofaciens.</title>
        <authorList>
            <person name="Zhu T."/>
            <person name="Cheng X."/>
            <person name="Liu Y."/>
            <person name="Deng Z."/>
            <person name="You D."/>
        </authorList>
    </citation>
    <scope>NUCLEOTIDE SEQUENCE</scope>
    <source>
        <strain evidence="4">F3</strain>
    </source>
</reference>
<dbReference type="EMBL" id="HM627755">
    <property type="protein sequence ID" value="AEI98640.1"/>
    <property type="molecule type" value="Genomic_DNA"/>
</dbReference>
<dbReference type="AlphaFoldDB" id="S4S3D6"/>
<name>S4S3D6_KITAU</name>
<dbReference type="InterPro" id="IPR042003">
    <property type="entry name" value="Sortase_E"/>
</dbReference>
<keyword evidence="3" id="KW-0472">Membrane</keyword>
<dbReference type="Gene3D" id="2.40.260.10">
    <property type="entry name" value="Sortase"/>
    <property type="match status" value="1"/>
</dbReference>
<dbReference type="CDD" id="cd05830">
    <property type="entry name" value="Sortase_E"/>
    <property type="match status" value="1"/>
</dbReference>
<keyword evidence="3" id="KW-0812">Transmembrane</keyword>
<evidence type="ECO:0000256" key="3">
    <source>
        <dbReference type="SAM" id="Phobius"/>
    </source>
</evidence>
<gene>
    <name evidence="4" type="primary">ctc6</name>
</gene>
<evidence type="ECO:0000256" key="1">
    <source>
        <dbReference type="ARBA" id="ARBA00022801"/>
    </source>
</evidence>
<dbReference type="InterPro" id="IPR053465">
    <property type="entry name" value="Sortase_Class_E"/>
</dbReference>
<keyword evidence="3" id="KW-1133">Transmembrane helix</keyword>
<evidence type="ECO:0000313" key="4">
    <source>
        <dbReference type="EMBL" id="AEI98640.1"/>
    </source>
</evidence>
<dbReference type="Pfam" id="PF04203">
    <property type="entry name" value="Sortase"/>
    <property type="match status" value="1"/>
</dbReference>
<feature type="active site" description="Proton donor/acceptor" evidence="2">
    <location>
        <position position="158"/>
    </location>
</feature>
<proteinExistence type="predicted"/>
<dbReference type="GO" id="GO:0016787">
    <property type="term" value="F:hydrolase activity"/>
    <property type="evidence" value="ECO:0007669"/>
    <property type="project" value="UniProtKB-KW"/>
</dbReference>
<keyword evidence="1" id="KW-0378">Hydrolase</keyword>
<organism evidence="4">
    <name type="scientific">Kitasatospora aureofaciens</name>
    <name type="common">Streptomyces aureofaciens</name>
    <dbReference type="NCBI Taxonomy" id="1894"/>
    <lineage>
        <taxon>Bacteria</taxon>
        <taxon>Bacillati</taxon>
        <taxon>Actinomycetota</taxon>
        <taxon>Actinomycetes</taxon>
        <taxon>Kitasatosporales</taxon>
        <taxon>Streptomycetaceae</taxon>
        <taxon>Kitasatospora</taxon>
    </lineage>
</organism>
<feature type="transmembrane region" description="Helical" evidence="3">
    <location>
        <begin position="45"/>
        <end position="63"/>
    </location>
</feature>
<sequence length="260" mass="28261">MCPLAVGWGGALKWRPVRWRRREPGMARQRGVVVRAVARWTGDGLLTFGLLVLLFAVYVLWWSNVVSDRAADRAAGRLRDSWSAAAPPAADADSPVAGLGRGDLGFLHVPAMGRDYEVLIRSGTDEATLADGVAGAYTVPYRSVPPWEGEGNFALAAHRDGHGAKFHDLDQVGPGAPVVVETRDRWYVYRVDGVLPETSPDDVGVIAPVPTGSPYRSPGRYITLTTCTPEYTSLYRLVVWGSLVREEAMTPGRVPPAELR</sequence>
<protein>
    <submittedName>
        <fullName evidence="4">Ctc6</fullName>
    </submittedName>
</protein>
<dbReference type="NCBIfam" id="NF033747">
    <property type="entry name" value="class_E_sortase"/>
    <property type="match status" value="1"/>
</dbReference>
<accession>S4S3D6</accession>
<feature type="active site" description="Acyl-thioester intermediate" evidence="2">
    <location>
        <position position="227"/>
    </location>
</feature>
<evidence type="ECO:0000256" key="2">
    <source>
        <dbReference type="PIRSR" id="PIRSR605754-1"/>
    </source>
</evidence>
<dbReference type="InterPro" id="IPR005754">
    <property type="entry name" value="Sortase"/>
</dbReference>